<dbReference type="Gene3D" id="3.40.50.300">
    <property type="entry name" value="P-loop containing nucleotide triphosphate hydrolases"/>
    <property type="match status" value="1"/>
</dbReference>
<dbReference type="EMBL" id="CAADFN010000017">
    <property type="protein sequence ID" value="VFK15734.1"/>
    <property type="molecule type" value="Genomic_DNA"/>
</dbReference>
<gene>
    <name evidence="1" type="ORF">BECKLFY1418C_GA0070996_101738</name>
</gene>
<organism evidence="1">
    <name type="scientific">Candidatus Kentrum sp. LFY</name>
    <dbReference type="NCBI Taxonomy" id="2126342"/>
    <lineage>
        <taxon>Bacteria</taxon>
        <taxon>Pseudomonadati</taxon>
        <taxon>Pseudomonadota</taxon>
        <taxon>Gammaproteobacteria</taxon>
        <taxon>Candidatus Kentrum</taxon>
    </lineage>
</organism>
<protein>
    <submittedName>
        <fullName evidence="1">Uncharacterized protein</fullName>
    </submittedName>
</protein>
<evidence type="ECO:0000313" key="1">
    <source>
        <dbReference type="EMBL" id="VFK15734.1"/>
    </source>
</evidence>
<proteinExistence type="predicted"/>
<dbReference type="InterPro" id="IPR027417">
    <property type="entry name" value="P-loop_NTPase"/>
</dbReference>
<sequence length="334" mass="38117">MEFLDKNPSVKKELTEDEHQQVTRILAELLERLRKSKWASFSGWKEIRFLNSAIEVFRKEVERKTGSPAKPTTTGFRDYAMNRIRIERNAAKIIKSVESKIPMLKETVGSLGSNKGELEFRTEFEFQTGDITDSSLLSLSKANKTPQKQFIKCVRKIRKSAYADDLFQRISELKDIEGAEGIKSVRELLLFKRYFALNGKEYSPSSGEASMVMLRKELDSDKDVYILDEPERSLGNEYISDVIVPLIKERARAGKKVFIATHDANIAVRTLPYSSIYRGHGKEGYSTYIGNPFSNNLVNPDNEDDWLDWKEVSMRTLEGGKEAFGERGKIYGNG</sequence>
<name>A0A450WFD9_9GAMM</name>
<dbReference type="AlphaFoldDB" id="A0A450WFD9"/>
<dbReference type="CDD" id="cd00267">
    <property type="entry name" value="ABC_ATPase"/>
    <property type="match status" value="1"/>
</dbReference>
<accession>A0A450WFD9</accession>
<dbReference type="SUPFAM" id="SSF52540">
    <property type="entry name" value="P-loop containing nucleoside triphosphate hydrolases"/>
    <property type="match status" value="1"/>
</dbReference>
<reference evidence="1" key="1">
    <citation type="submission" date="2019-02" db="EMBL/GenBank/DDBJ databases">
        <authorList>
            <person name="Gruber-Vodicka R. H."/>
            <person name="Seah K. B. B."/>
        </authorList>
    </citation>
    <scope>NUCLEOTIDE SEQUENCE</scope>
    <source>
        <strain evidence="1">BECK_BY7</strain>
    </source>
</reference>